<dbReference type="EMBL" id="QGNW01000569">
    <property type="protein sequence ID" value="RVW67730.1"/>
    <property type="molecule type" value="Genomic_DNA"/>
</dbReference>
<reference evidence="2 3" key="1">
    <citation type="journal article" date="2018" name="PLoS Genet.">
        <title>Population sequencing reveals clonal diversity and ancestral inbreeding in the grapevine cultivar Chardonnay.</title>
        <authorList>
            <person name="Roach M.J."/>
            <person name="Johnson D.L."/>
            <person name="Bohlmann J."/>
            <person name="van Vuuren H.J."/>
            <person name="Jones S.J."/>
            <person name="Pretorius I.S."/>
            <person name="Schmidt S.A."/>
            <person name="Borneman A.R."/>
        </authorList>
    </citation>
    <scope>NUCLEOTIDE SEQUENCE [LARGE SCALE GENOMIC DNA]</scope>
    <source>
        <strain evidence="3">cv. Chardonnay</strain>
        <tissue evidence="2">Leaf</tissue>
    </source>
</reference>
<feature type="region of interest" description="Disordered" evidence="1">
    <location>
        <begin position="39"/>
        <end position="60"/>
    </location>
</feature>
<proteinExistence type="predicted"/>
<evidence type="ECO:0000313" key="3">
    <source>
        <dbReference type="Proteomes" id="UP000288805"/>
    </source>
</evidence>
<organism evidence="2 3">
    <name type="scientific">Vitis vinifera</name>
    <name type="common">Grape</name>
    <dbReference type="NCBI Taxonomy" id="29760"/>
    <lineage>
        <taxon>Eukaryota</taxon>
        <taxon>Viridiplantae</taxon>
        <taxon>Streptophyta</taxon>
        <taxon>Embryophyta</taxon>
        <taxon>Tracheophyta</taxon>
        <taxon>Spermatophyta</taxon>
        <taxon>Magnoliopsida</taxon>
        <taxon>eudicotyledons</taxon>
        <taxon>Gunneridae</taxon>
        <taxon>Pentapetalae</taxon>
        <taxon>rosids</taxon>
        <taxon>Vitales</taxon>
        <taxon>Vitaceae</taxon>
        <taxon>Viteae</taxon>
        <taxon>Vitis</taxon>
    </lineage>
</organism>
<dbReference type="AlphaFoldDB" id="A0A438G693"/>
<dbReference type="Proteomes" id="UP000288805">
    <property type="component" value="Unassembled WGS sequence"/>
</dbReference>
<evidence type="ECO:0000313" key="2">
    <source>
        <dbReference type="EMBL" id="RVW67730.1"/>
    </source>
</evidence>
<evidence type="ECO:0000256" key="1">
    <source>
        <dbReference type="SAM" id="MobiDB-lite"/>
    </source>
</evidence>
<gene>
    <name evidence="2" type="ORF">CK203_063285</name>
</gene>
<protein>
    <submittedName>
        <fullName evidence="2">Uncharacterized protein</fullName>
    </submittedName>
</protein>
<name>A0A438G693_VITVI</name>
<sequence>MEELQTGFAAQKKDLEAEYQKQVDEMYFFGYRFCMKKNGITQDTPSFPSDDEDEIPDDSF</sequence>
<comment type="caution">
    <text evidence="2">The sequence shown here is derived from an EMBL/GenBank/DDBJ whole genome shotgun (WGS) entry which is preliminary data.</text>
</comment>
<feature type="compositionally biased region" description="Acidic residues" evidence="1">
    <location>
        <begin position="49"/>
        <end position="60"/>
    </location>
</feature>
<accession>A0A438G693</accession>